<proteinExistence type="inferred from homology"/>
<dbReference type="Pfam" id="PF03466">
    <property type="entry name" value="LysR_substrate"/>
    <property type="match status" value="1"/>
</dbReference>
<reference evidence="7 9" key="2">
    <citation type="submission" date="2019-06" db="EMBL/GenBank/DDBJ databases">
        <title>Complete genome of Shewanella marisflavi ECSMB14101, a mussel settlement-inducing bacterium isolated from East China Sea.</title>
        <authorList>
            <person name="Yang J."/>
            <person name="Liang X."/>
            <person name="Chang R."/>
            <person name="Peng L."/>
        </authorList>
    </citation>
    <scope>NUCLEOTIDE SEQUENCE [LARGE SCALE GENOMIC DNA]</scope>
    <source>
        <strain evidence="7 9">ECSMB14101</strain>
    </source>
</reference>
<keyword evidence="2" id="KW-0805">Transcription regulation</keyword>
<evidence type="ECO:0000313" key="6">
    <source>
        <dbReference type="EMBL" id="ASJ96423.1"/>
    </source>
</evidence>
<dbReference type="GO" id="GO:0003700">
    <property type="term" value="F:DNA-binding transcription factor activity"/>
    <property type="evidence" value="ECO:0007669"/>
    <property type="project" value="InterPro"/>
</dbReference>
<dbReference type="PANTHER" id="PTHR30126:SF94">
    <property type="entry name" value="LYSR FAMILY TRANSCRIPTIONAL REGULATOR"/>
    <property type="match status" value="1"/>
</dbReference>
<dbReference type="Pfam" id="PF00126">
    <property type="entry name" value="HTH_1"/>
    <property type="match status" value="1"/>
</dbReference>
<dbReference type="AlphaFoldDB" id="A0AAC9TZ73"/>
<dbReference type="Proteomes" id="UP000198233">
    <property type="component" value="Chromosome"/>
</dbReference>
<protein>
    <submittedName>
        <fullName evidence="6">LysR family transcriptional regulator</fullName>
    </submittedName>
</protein>
<dbReference type="PRINTS" id="PR00039">
    <property type="entry name" value="HTHLYSR"/>
</dbReference>
<dbReference type="PANTHER" id="PTHR30126">
    <property type="entry name" value="HTH-TYPE TRANSCRIPTIONAL REGULATOR"/>
    <property type="match status" value="1"/>
</dbReference>
<evidence type="ECO:0000256" key="1">
    <source>
        <dbReference type="ARBA" id="ARBA00009437"/>
    </source>
</evidence>
<reference evidence="6 8" key="1">
    <citation type="submission" date="2017-06" db="EMBL/GenBank/DDBJ databases">
        <title>Complete genome sequence of Shewanella marisflavi EP1 associated with anaerobic 2,4-dinitrotoluene reduction and salt tolerance.</title>
        <authorList>
            <person name="Huang J."/>
        </authorList>
    </citation>
    <scope>NUCLEOTIDE SEQUENCE [LARGE SCALE GENOMIC DNA]</scope>
    <source>
        <strain evidence="6 8">EP1</strain>
    </source>
</reference>
<evidence type="ECO:0000313" key="9">
    <source>
        <dbReference type="Proteomes" id="UP000318758"/>
    </source>
</evidence>
<comment type="similarity">
    <text evidence="1">Belongs to the LysR transcriptional regulatory family.</text>
</comment>
<dbReference type="InterPro" id="IPR036388">
    <property type="entry name" value="WH-like_DNA-bd_sf"/>
</dbReference>
<evidence type="ECO:0000259" key="5">
    <source>
        <dbReference type="PROSITE" id="PS50931"/>
    </source>
</evidence>
<dbReference type="KEGG" id="smav:CFF01_07370"/>
<dbReference type="PROSITE" id="PS50931">
    <property type="entry name" value="HTH_LYSR"/>
    <property type="match status" value="1"/>
</dbReference>
<dbReference type="GO" id="GO:0000976">
    <property type="term" value="F:transcription cis-regulatory region binding"/>
    <property type="evidence" value="ECO:0007669"/>
    <property type="project" value="TreeGrafter"/>
</dbReference>
<keyword evidence="9" id="KW-1185">Reference proteome</keyword>
<feature type="domain" description="HTH lysR-type" evidence="5">
    <location>
        <begin position="1"/>
        <end position="60"/>
    </location>
</feature>
<evidence type="ECO:0000256" key="4">
    <source>
        <dbReference type="ARBA" id="ARBA00023163"/>
    </source>
</evidence>
<evidence type="ECO:0000313" key="7">
    <source>
        <dbReference type="EMBL" id="QDF74950.1"/>
    </source>
</evidence>
<evidence type="ECO:0000256" key="3">
    <source>
        <dbReference type="ARBA" id="ARBA00023125"/>
    </source>
</evidence>
<dbReference type="SUPFAM" id="SSF46785">
    <property type="entry name" value="Winged helix' DNA-binding domain"/>
    <property type="match status" value="1"/>
</dbReference>
<accession>A0AAC9TZ73</accession>
<dbReference type="InterPro" id="IPR000847">
    <property type="entry name" value="LysR_HTH_N"/>
</dbReference>
<name>A0AAC9TZ73_9GAMM</name>
<evidence type="ECO:0000256" key="2">
    <source>
        <dbReference type="ARBA" id="ARBA00023015"/>
    </source>
</evidence>
<dbReference type="EMBL" id="CP022272">
    <property type="protein sequence ID" value="ASJ96423.1"/>
    <property type="molecule type" value="Genomic_DNA"/>
</dbReference>
<dbReference type="InterPro" id="IPR036390">
    <property type="entry name" value="WH_DNA-bd_sf"/>
</dbReference>
<dbReference type="SUPFAM" id="SSF53850">
    <property type="entry name" value="Periplasmic binding protein-like II"/>
    <property type="match status" value="1"/>
</dbReference>
<dbReference type="EMBL" id="CP041153">
    <property type="protein sequence ID" value="QDF74950.1"/>
    <property type="molecule type" value="Genomic_DNA"/>
</dbReference>
<keyword evidence="3" id="KW-0238">DNA-binding</keyword>
<evidence type="ECO:0000313" key="8">
    <source>
        <dbReference type="Proteomes" id="UP000198233"/>
    </source>
</evidence>
<sequence>MKYSLKQIMVFDAVASLESVSAAARKLSMTQSAVSMSLGQLENLLGRPLFIRQGNRLTLSHWGNWLRPRARRLLQDAQQIELGLHEQHLISGRFRLCSSQTAAEHLLPELISKIDTDFPELRIDLTVENTENVVEGLLNYEYDFGIIEGRNDDSRLYQEQWLDDHLVVVASPHHPYAKQTTTSLAQLEQARWVLREQGAGTRRIFEGAIHGVIEKLNVWKEYEHVSLLKALVKNGPYLSSLPFLDVEKEVAAGELVILPTPQLNMQRHLSFVWRCDSGENPLRDCVITEARRLSKHRQHTKPMKS</sequence>
<dbReference type="InterPro" id="IPR005119">
    <property type="entry name" value="LysR_subst-bd"/>
</dbReference>
<gene>
    <name evidence="6" type="ORF">CFF01_07370</name>
    <name evidence="7" type="ORF">FGA12_07135</name>
</gene>
<organism evidence="6 8">
    <name type="scientific">Shewanella marisflavi</name>
    <dbReference type="NCBI Taxonomy" id="260364"/>
    <lineage>
        <taxon>Bacteria</taxon>
        <taxon>Pseudomonadati</taxon>
        <taxon>Pseudomonadota</taxon>
        <taxon>Gammaproteobacteria</taxon>
        <taxon>Alteromonadales</taxon>
        <taxon>Shewanellaceae</taxon>
        <taxon>Shewanella</taxon>
    </lineage>
</organism>
<dbReference type="RefSeq" id="WP_033540206.1">
    <property type="nucleotide sequence ID" value="NZ_CP022272.1"/>
</dbReference>
<keyword evidence="4" id="KW-0804">Transcription</keyword>
<dbReference type="Gene3D" id="1.10.10.10">
    <property type="entry name" value="Winged helix-like DNA-binding domain superfamily/Winged helix DNA-binding domain"/>
    <property type="match status" value="1"/>
</dbReference>
<dbReference type="Gene3D" id="3.40.190.10">
    <property type="entry name" value="Periplasmic binding protein-like II"/>
    <property type="match status" value="2"/>
</dbReference>
<dbReference type="Proteomes" id="UP000318758">
    <property type="component" value="Chromosome"/>
</dbReference>